<dbReference type="EMBL" id="JAWQEG010006386">
    <property type="protein sequence ID" value="KAK3855004.1"/>
    <property type="molecule type" value="Genomic_DNA"/>
</dbReference>
<gene>
    <name evidence="1" type="ORF">Pcinc_038566</name>
</gene>
<sequence length="77" mass="8719">MSYAVVVRVVSYWLRVCYDDRRSRCFLSSKAVFISLCSSQAERRADHQSVLLAASSTWMLTPVVAVHFACITFKRAA</sequence>
<protein>
    <submittedName>
        <fullName evidence="1">Uncharacterized protein</fullName>
    </submittedName>
</protein>
<dbReference type="Proteomes" id="UP001286313">
    <property type="component" value="Unassembled WGS sequence"/>
</dbReference>
<name>A0AAE1BTE0_PETCI</name>
<dbReference type="AlphaFoldDB" id="A0AAE1BTE0"/>
<evidence type="ECO:0000313" key="2">
    <source>
        <dbReference type="Proteomes" id="UP001286313"/>
    </source>
</evidence>
<reference evidence="1" key="1">
    <citation type="submission" date="2023-10" db="EMBL/GenBank/DDBJ databases">
        <title>Genome assemblies of two species of porcelain crab, Petrolisthes cinctipes and Petrolisthes manimaculis (Anomura: Porcellanidae).</title>
        <authorList>
            <person name="Angst P."/>
        </authorList>
    </citation>
    <scope>NUCLEOTIDE SEQUENCE</scope>
    <source>
        <strain evidence="1">PB745_01</strain>
        <tissue evidence="1">Gill</tissue>
    </source>
</reference>
<proteinExistence type="predicted"/>
<evidence type="ECO:0000313" key="1">
    <source>
        <dbReference type="EMBL" id="KAK3855004.1"/>
    </source>
</evidence>
<accession>A0AAE1BTE0</accession>
<comment type="caution">
    <text evidence="1">The sequence shown here is derived from an EMBL/GenBank/DDBJ whole genome shotgun (WGS) entry which is preliminary data.</text>
</comment>
<keyword evidence="2" id="KW-1185">Reference proteome</keyword>
<organism evidence="1 2">
    <name type="scientific">Petrolisthes cinctipes</name>
    <name type="common">Flat porcelain crab</name>
    <dbReference type="NCBI Taxonomy" id="88211"/>
    <lineage>
        <taxon>Eukaryota</taxon>
        <taxon>Metazoa</taxon>
        <taxon>Ecdysozoa</taxon>
        <taxon>Arthropoda</taxon>
        <taxon>Crustacea</taxon>
        <taxon>Multicrustacea</taxon>
        <taxon>Malacostraca</taxon>
        <taxon>Eumalacostraca</taxon>
        <taxon>Eucarida</taxon>
        <taxon>Decapoda</taxon>
        <taxon>Pleocyemata</taxon>
        <taxon>Anomura</taxon>
        <taxon>Galatheoidea</taxon>
        <taxon>Porcellanidae</taxon>
        <taxon>Petrolisthes</taxon>
    </lineage>
</organism>